<evidence type="ECO:0000256" key="1">
    <source>
        <dbReference type="SAM" id="Phobius"/>
    </source>
</evidence>
<dbReference type="Proteomes" id="UP000177050">
    <property type="component" value="Unassembled WGS sequence"/>
</dbReference>
<sequence length="87" mass="10551">MKELEKRIIEIEKRNKKVEQDKAWETSLLRRLLLILFTYLTIGIYMKFVLNTDPWLNAIIPSLGFYLSTLSLPFFKKIWDKYFYKKG</sequence>
<gene>
    <name evidence="2" type="ORF">A3K52_03380</name>
</gene>
<evidence type="ECO:0000313" key="2">
    <source>
        <dbReference type="EMBL" id="OGK74336.1"/>
    </source>
</evidence>
<protein>
    <recommendedName>
        <fullName evidence="4">2TM domain-containing protein</fullName>
    </recommendedName>
</protein>
<dbReference type="EMBL" id="MGBR01000001">
    <property type="protein sequence ID" value="OGK74336.1"/>
    <property type="molecule type" value="Genomic_DNA"/>
</dbReference>
<organism evidence="2 3">
    <name type="scientific">Candidatus Roizmanbacteria bacterium RIFOXYD1_FULL_38_12</name>
    <dbReference type="NCBI Taxonomy" id="1802093"/>
    <lineage>
        <taxon>Bacteria</taxon>
        <taxon>Candidatus Roizmaniibacteriota</taxon>
    </lineage>
</organism>
<reference evidence="2 3" key="1">
    <citation type="journal article" date="2016" name="Nat. Commun.">
        <title>Thousands of microbial genomes shed light on interconnected biogeochemical processes in an aquifer system.</title>
        <authorList>
            <person name="Anantharaman K."/>
            <person name="Brown C.T."/>
            <person name="Hug L.A."/>
            <person name="Sharon I."/>
            <person name="Castelle C.J."/>
            <person name="Probst A.J."/>
            <person name="Thomas B.C."/>
            <person name="Singh A."/>
            <person name="Wilkins M.J."/>
            <person name="Karaoz U."/>
            <person name="Brodie E.L."/>
            <person name="Williams K.H."/>
            <person name="Hubbard S.S."/>
            <person name="Banfield J.F."/>
        </authorList>
    </citation>
    <scope>NUCLEOTIDE SEQUENCE [LARGE SCALE GENOMIC DNA]</scope>
</reference>
<accession>A0A1F7L2P5</accession>
<evidence type="ECO:0008006" key="4">
    <source>
        <dbReference type="Google" id="ProtNLM"/>
    </source>
</evidence>
<keyword evidence="1" id="KW-1133">Transmembrane helix</keyword>
<proteinExistence type="predicted"/>
<comment type="caution">
    <text evidence="2">The sequence shown here is derived from an EMBL/GenBank/DDBJ whole genome shotgun (WGS) entry which is preliminary data.</text>
</comment>
<feature type="transmembrane region" description="Helical" evidence="1">
    <location>
        <begin position="55"/>
        <end position="75"/>
    </location>
</feature>
<name>A0A1F7L2P5_9BACT</name>
<feature type="transmembrane region" description="Helical" evidence="1">
    <location>
        <begin position="32"/>
        <end position="49"/>
    </location>
</feature>
<keyword evidence="1" id="KW-0812">Transmembrane</keyword>
<evidence type="ECO:0000313" key="3">
    <source>
        <dbReference type="Proteomes" id="UP000177050"/>
    </source>
</evidence>
<keyword evidence="1" id="KW-0472">Membrane</keyword>
<dbReference type="AlphaFoldDB" id="A0A1F7L2P5"/>